<name>A0A1E5UJ29_9POAL</name>
<sequence>MERALEQARASGVIEVKISSLGRPHRSPQTHLQNQQKNTVANTVYLTGDTVAGTVANTVAILYTEHSLNMRMRFQRPGYLPPEEMRKAICKVKKVRSTSTPAAARKVTGLHSEPNKLNMKEASNQEKIATSSALGHSQMGPSNEKEKISNGEVLLVPPSTSSLLSNPLIAPNIFNDLKLFERSLVLMAINDKQDSADGDEPLELTNS</sequence>
<proteinExistence type="predicted"/>
<gene>
    <name evidence="1" type="ORF">BAE44_0026114</name>
</gene>
<dbReference type="OrthoDB" id="5065855at2759"/>
<reference evidence="1 2" key="1">
    <citation type="submission" date="2016-09" db="EMBL/GenBank/DDBJ databases">
        <title>The draft genome of Dichanthelium oligosanthes: A C3 panicoid grass species.</title>
        <authorList>
            <person name="Studer A.J."/>
            <person name="Schnable J.C."/>
            <person name="Brutnell T.P."/>
        </authorList>
    </citation>
    <scope>NUCLEOTIDE SEQUENCE [LARGE SCALE GENOMIC DNA]</scope>
    <source>
        <strain evidence="2">cv. Kellogg 1175</strain>
        <tissue evidence="1">Leaf</tissue>
    </source>
</reference>
<dbReference type="Proteomes" id="UP000095767">
    <property type="component" value="Unassembled WGS sequence"/>
</dbReference>
<dbReference type="EMBL" id="LWDX02075593">
    <property type="protein sequence ID" value="OEL12867.1"/>
    <property type="molecule type" value="Genomic_DNA"/>
</dbReference>
<comment type="caution">
    <text evidence="1">The sequence shown here is derived from an EMBL/GenBank/DDBJ whole genome shotgun (WGS) entry which is preliminary data.</text>
</comment>
<evidence type="ECO:0000313" key="2">
    <source>
        <dbReference type="Proteomes" id="UP000095767"/>
    </source>
</evidence>
<organism evidence="1 2">
    <name type="scientific">Dichanthelium oligosanthes</name>
    <dbReference type="NCBI Taxonomy" id="888268"/>
    <lineage>
        <taxon>Eukaryota</taxon>
        <taxon>Viridiplantae</taxon>
        <taxon>Streptophyta</taxon>
        <taxon>Embryophyta</taxon>
        <taxon>Tracheophyta</taxon>
        <taxon>Spermatophyta</taxon>
        <taxon>Magnoliopsida</taxon>
        <taxon>Liliopsida</taxon>
        <taxon>Poales</taxon>
        <taxon>Poaceae</taxon>
        <taxon>PACMAD clade</taxon>
        <taxon>Panicoideae</taxon>
        <taxon>Panicodae</taxon>
        <taxon>Paniceae</taxon>
        <taxon>Dichantheliinae</taxon>
        <taxon>Dichanthelium</taxon>
    </lineage>
</organism>
<dbReference type="AlphaFoldDB" id="A0A1E5UJ29"/>
<keyword evidence="2" id="KW-1185">Reference proteome</keyword>
<evidence type="ECO:0000313" key="1">
    <source>
        <dbReference type="EMBL" id="OEL12867.1"/>
    </source>
</evidence>
<accession>A0A1E5UJ29</accession>
<protein>
    <submittedName>
        <fullName evidence="1">Uncharacterized protein</fullName>
    </submittedName>
</protein>
<dbReference type="STRING" id="888268.A0A1E5UJ29"/>